<dbReference type="InterPro" id="IPR012349">
    <property type="entry name" value="Split_barrel_FMN-bd"/>
</dbReference>
<dbReference type="Proteomes" id="UP000077355">
    <property type="component" value="Unassembled WGS sequence"/>
</dbReference>
<dbReference type="PANTHER" id="PTHR34818:SF1">
    <property type="entry name" value="PROTEIN BLI-3"/>
    <property type="match status" value="1"/>
</dbReference>
<keyword evidence="3" id="KW-1185">Reference proteome</keyword>
<dbReference type="Pfam" id="PF01243">
    <property type="entry name" value="PNPOx_N"/>
    <property type="match status" value="1"/>
</dbReference>
<dbReference type="EMBL" id="LVJI01000016">
    <property type="protein sequence ID" value="OAB45648.1"/>
    <property type="molecule type" value="Genomic_DNA"/>
</dbReference>
<dbReference type="AlphaFoldDB" id="A0A162KF81"/>
<protein>
    <submittedName>
        <fullName evidence="2">General stress protein</fullName>
    </submittedName>
</protein>
<dbReference type="OrthoDB" id="5431160at2"/>
<sequence length="138" mass="16065">MERTLTEQEISKALDRNKLCSLATIEGNKPKQRYMVLYNEGLSIYLATNRRTHKVEELEDNPHVSLLIGYEIGGSKEDIVIEGTCSICTDDRLKEKVWNDDLENWFKGPEDPDYVILDIRPTHILYTEKDGHQREWLA</sequence>
<evidence type="ECO:0000313" key="2">
    <source>
        <dbReference type="EMBL" id="OAB45648.1"/>
    </source>
</evidence>
<name>A0A162KF81_9BACL</name>
<feature type="domain" description="Pyridoxamine 5'-phosphate oxidase N-terminal" evidence="1">
    <location>
        <begin position="7"/>
        <end position="126"/>
    </location>
</feature>
<dbReference type="SUPFAM" id="SSF50475">
    <property type="entry name" value="FMN-binding split barrel"/>
    <property type="match status" value="1"/>
</dbReference>
<proteinExistence type="predicted"/>
<organism evidence="2 3">
    <name type="scientific">Paenibacillus antarcticus</name>
    <dbReference type="NCBI Taxonomy" id="253703"/>
    <lineage>
        <taxon>Bacteria</taxon>
        <taxon>Bacillati</taxon>
        <taxon>Bacillota</taxon>
        <taxon>Bacilli</taxon>
        <taxon>Bacillales</taxon>
        <taxon>Paenibacillaceae</taxon>
        <taxon>Paenibacillus</taxon>
    </lineage>
</organism>
<dbReference type="InterPro" id="IPR011576">
    <property type="entry name" value="Pyridox_Oxase_N"/>
</dbReference>
<dbReference type="PANTHER" id="PTHR34818">
    <property type="entry name" value="PROTEIN BLI-3"/>
    <property type="match status" value="1"/>
</dbReference>
<dbReference type="RefSeq" id="WP_068649862.1">
    <property type="nucleotide sequence ID" value="NZ_CP043611.1"/>
</dbReference>
<gene>
    <name evidence="2" type="ORF">PBAT_12080</name>
</gene>
<evidence type="ECO:0000259" key="1">
    <source>
        <dbReference type="Pfam" id="PF01243"/>
    </source>
</evidence>
<dbReference type="Gene3D" id="2.30.110.10">
    <property type="entry name" value="Electron Transport, Fmn-binding Protein, Chain A"/>
    <property type="match status" value="1"/>
</dbReference>
<evidence type="ECO:0000313" key="3">
    <source>
        <dbReference type="Proteomes" id="UP000077355"/>
    </source>
</evidence>
<accession>A0A162KF81</accession>
<comment type="caution">
    <text evidence="2">The sequence shown here is derived from an EMBL/GenBank/DDBJ whole genome shotgun (WGS) entry which is preliminary data.</text>
</comment>
<reference evidence="2 3" key="1">
    <citation type="submission" date="2016-03" db="EMBL/GenBank/DDBJ databases">
        <title>Draft genome sequence of Paenibacillus antarcticus CECT 5836.</title>
        <authorList>
            <person name="Shin S.-K."/>
            <person name="Yi H."/>
        </authorList>
    </citation>
    <scope>NUCLEOTIDE SEQUENCE [LARGE SCALE GENOMIC DNA]</scope>
    <source>
        <strain evidence="2 3">CECT 5836</strain>
    </source>
</reference>
<dbReference type="InterPro" id="IPR052917">
    <property type="entry name" value="Stress-Dev_Protein"/>
</dbReference>